<dbReference type="Gene3D" id="3.30.420.380">
    <property type="match status" value="1"/>
</dbReference>
<feature type="transmembrane region" description="Helical" evidence="10">
    <location>
        <begin position="210"/>
        <end position="229"/>
    </location>
</feature>
<dbReference type="InterPro" id="IPR043129">
    <property type="entry name" value="ATPase_NBD"/>
</dbReference>
<evidence type="ECO:0000256" key="10">
    <source>
        <dbReference type="SAM" id="Phobius"/>
    </source>
</evidence>
<keyword evidence="5" id="KW-0997">Cell inner membrane</keyword>
<evidence type="ECO:0000259" key="12">
    <source>
        <dbReference type="Pfam" id="PF12693"/>
    </source>
</evidence>
<evidence type="ECO:0000256" key="7">
    <source>
        <dbReference type="ARBA" id="ARBA00022927"/>
    </source>
</evidence>
<evidence type="ECO:0000256" key="4">
    <source>
        <dbReference type="ARBA" id="ARBA00022475"/>
    </source>
</evidence>
<keyword evidence="7" id="KW-0653">Protein transport</keyword>
<reference evidence="14" key="1">
    <citation type="journal article" date="2019" name="Int. J. Syst. Evol. Microbiol.">
        <title>The Global Catalogue of Microorganisms (GCM) 10K type strain sequencing project: providing services to taxonomists for standard genome sequencing and annotation.</title>
        <authorList>
            <consortium name="The Broad Institute Genomics Platform"/>
            <consortium name="The Broad Institute Genome Sequencing Center for Infectious Disease"/>
            <person name="Wu L."/>
            <person name="Ma J."/>
        </authorList>
    </citation>
    <scope>NUCLEOTIDE SEQUENCE [LARGE SCALE GENOMIC DNA]</scope>
    <source>
        <strain evidence="14">KCTC 22245</strain>
    </source>
</reference>
<dbReference type="InterPro" id="IPR024230">
    <property type="entry name" value="GspL_cyto_dom"/>
</dbReference>
<dbReference type="PIRSF" id="PIRSF015761">
    <property type="entry name" value="Protein_L"/>
    <property type="match status" value="1"/>
</dbReference>
<dbReference type="InterPro" id="IPR025691">
    <property type="entry name" value="GspL_pp_dom"/>
</dbReference>
<evidence type="ECO:0000256" key="5">
    <source>
        <dbReference type="ARBA" id="ARBA00022519"/>
    </source>
</evidence>
<keyword evidence="9 10" id="KW-0472">Membrane</keyword>
<dbReference type="Pfam" id="PF12693">
    <property type="entry name" value="GspL_C"/>
    <property type="match status" value="1"/>
</dbReference>
<keyword evidence="3" id="KW-0813">Transport</keyword>
<evidence type="ECO:0000313" key="13">
    <source>
        <dbReference type="EMBL" id="MFC3303457.1"/>
    </source>
</evidence>
<protein>
    <submittedName>
        <fullName evidence="13">Type II secretion system protein GspL</fullName>
    </submittedName>
</protein>
<dbReference type="RefSeq" id="WP_189576043.1">
    <property type="nucleotide sequence ID" value="NZ_BMXU01000002.1"/>
</dbReference>
<evidence type="ECO:0000259" key="11">
    <source>
        <dbReference type="Pfam" id="PF05134"/>
    </source>
</evidence>
<feature type="domain" description="GspL periplasmic" evidence="12">
    <location>
        <begin position="209"/>
        <end position="351"/>
    </location>
</feature>
<dbReference type="EMBL" id="JBHRVA010000003">
    <property type="protein sequence ID" value="MFC3303457.1"/>
    <property type="molecule type" value="Genomic_DNA"/>
</dbReference>
<accession>A0ABV7MEW0</accession>
<comment type="similarity">
    <text evidence="2">Belongs to the GSP L family.</text>
</comment>
<dbReference type="NCBIfam" id="TIGR01709">
    <property type="entry name" value="typeII_sec_gspL"/>
    <property type="match status" value="1"/>
</dbReference>
<name>A0ABV7MEW0_9PROT</name>
<evidence type="ECO:0000313" key="14">
    <source>
        <dbReference type="Proteomes" id="UP001595607"/>
    </source>
</evidence>
<keyword evidence="14" id="KW-1185">Reference proteome</keyword>
<evidence type="ECO:0000256" key="8">
    <source>
        <dbReference type="ARBA" id="ARBA00022989"/>
    </source>
</evidence>
<evidence type="ECO:0000256" key="9">
    <source>
        <dbReference type="ARBA" id="ARBA00023136"/>
    </source>
</evidence>
<comment type="caution">
    <text evidence="13">The sequence shown here is derived from an EMBL/GenBank/DDBJ whole genome shotgun (WGS) entry which is preliminary data.</text>
</comment>
<proteinExistence type="inferred from homology"/>
<sequence>MSLIVFLSPDDPSRALFWIDQEQGHEGADTPLAALAERVQSNPRASVCLALPGEAALTRSLNLPMKNRRDIERAAGLMIDDQQAAPIEGRVIAFGPATDGKRLVTALPRRTIELGLTAAEEVGLDPDILTTDHALLPAISEGAAVLGLGERSAVRTEEGAFTAEAGFADAVLEGQEIRRVGLKDLDPAQAPNFRTGMFAKRRPMPDLRPYLLAASLAVIAGAIFLIGSLTEGVRYASAAAEKRDAAETNFARAFPGTPVLDMERQVRNRRVTGPTSDFLPLTAVLAEVLEDQETTFLQSLTYSEDGQLTAELVFASFSDLELVTADLADRGVQIEEGADARSEDGAFVTRLFLRAS</sequence>
<organism evidence="13 14">
    <name type="scientific">Parvularcula lutaonensis</name>
    <dbReference type="NCBI Taxonomy" id="491923"/>
    <lineage>
        <taxon>Bacteria</taxon>
        <taxon>Pseudomonadati</taxon>
        <taxon>Pseudomonadota</taxon>
        <taxon>Alphaproteobacteria</taxon>
        <taxon>Parvularculales</taxon>
        <taxon>Parvularculaceae</taxon>
        <taxon>Parvularcula</taxon>
    </lineage>
</organism>
<keyword evidence="8 10" id="KW-1133">Transmembrane helix</keyword>
<dbReference type="InterPro" id="IPR007812">
    <property type="entry name" value="T2SS_protein-GspL"/>
</dbReference>
<dbReference type="Proteomes" id="UP001595607">
    <property type="component" value="Unassembled WGS sequence"/>
</dbReference>
<evidence type="ECO:0000256" key="6">
    <source>
        <dbReference type="ARBA" id="ARBA00022692"/>
    </source>
</evidence>
<dbReference type="SUPFAM" id="SSF53067">
    <property type="entry name" value="Actin-like ATPase domain"/>
    <property type="match status" value="1"/>
</dbReference>
<feature type="domain" description="GspL cytoplasmic actin-ATPase-like" evidence="11">
    <location>
        <begin position="27"/>
        <end position="163"/>
    </location>
</feature>
<comment type="subcellular location">
    <subcellularLocation>
        <location evidence="1">Cell inner membrane</location>
        <topology evidence="1">Single-pass membrane protein</topology>
    </subcellularLocation>
</comment>
<dbReference type="Pfam" id="PF05134">
    <property type="entry name" value="T2SSL"/>
    <property type="match status" value="1"/>
</dbReference>
<evidence type="ECO:0000256" key="2">
    <source>
        <dbReference type="ARBA" id="ARBA00005318"/>
    </source>
</evidence>
<evidence type="ECO:0000256" key="3">
    <source>
        <dbReference type="ARBA" id="ARBA00022448"/>
    </source>
</evidence>
<keyword evidence="4" id="KW-1003">Cell membrane</keyword>
<evidence type="ECO:0000256" key="1">
    <source>
        <dbReference type="ARBA" id="ARBA00004377"/>
    </source>
</evidence>
<keyword evidence="6 10" id="KW-0812">Transmembrane</keyword>
<gene>
    <name evidence="13" type="primary">gspL</name>
    <name evidence="13" type="ORF">ACFONP_12015</name>
</gene>